<evidence type="ECO:0000313" key="1">
    <source>
        <dbReference type="EMBL" id="KAJ5568979.1"/>
    </source>
</evidence>
<protein>
    <submittedName>
        <fullName evidence="1">Uncharacterized protein</fullName>
    </submittedName>
</protein>
<gene>
    <name evidence="1" type="ORF">N7450_011465</name>
</gene>
<comment type="caution">
    <text evidence="1">The sequence shown here is derived from an EMBL/GenBank/DDBJ whole genome shotgun (WGS) entry which is preliminary data.</text>
</comment>
<accession>A0AAD6DC50</accession>
<dbReference type="Proteomes" id="UP001216150">
    <property type="component" value="Unassembled WGS sequence"/>
</dbReference>
<reference evidence="1 2" key="1">
    <citation type="journal article" date="2023" name="IMA Fungus">
        <title>Comparative genomic study of the Penicillium genus elucidates a diverse pangenome and 15 lateral gene transfer events.</title>
        <authorList>
            <person name="Petersen C."/>
            <person name="Sorensen T."/>
            <person name="Nielsen M.R."/>
            <person name="Sondergaard T.E."/>
            <person name="Sorensen J.L."/>
            <person name="Fitzpatrick D.A."/>
            <person name="Frisvad J.C."/>
            <person name="Nielsen K.L."/>
        </authorList>
    </citation>
    <scope>NUCLEOTIDE SEQUENCE [LARGE SCALE GENOMIC DNA]</scope>
    <source>
        <strain evidence="1 2">IBT 29057</strain>
    </source>
</reference>
<dbReference type="EMBL" id="JAQJAC010000010">
    <property type="protein sequence ID" value="KAJ5568979.1"/>
    <property type="molecule type" value="Genomic_DNA"/>
</dbReference>
<keyword evidence="2" id="KW-1185">Reference proteome</keyword>
<dbReference type="AlphaFoldDB" id="A0AAD6DC50"/>
<proteinExistence type="predicted"/>
<evidence type="ECO:0000313" key="2">
    <source>
        <dbReference type="Proteomes" id="UP001216150"/>
    </source>
</evidence>
<name>A0AAD6DC50_9EURO</name>
<organism evidence="1 2">
    <name type="scientific">Penicillium hetheringtonii</name>
    <dbReference type="NCBI Taxonomy" id="911720"/>
    <lineage>
        <taxon>Eukaryota</taxon>
        <taxon>Fungi</taxon>
        <taxon>Dikarya</taxon>
        <taxon>Ascomycota</taxon>
        <taxon>Pezizomycotina</taxon>
        <taxon>Eurotiomycetes</taxon>
        <taxon>Eurotiomycetidae</taxon>
        <taxon>Eurotiales</taxon>
        <taxon>Aspergillaceae</taxon>
        <taxon>Penicillium</taxon>
    </lineage>
</organism>
<sequence length="60" mass="6888">MVYRCYVAERSANNKPYILDIEEFFDRLGLLAGLTILGRAPGFRKTEVRRALQASIKKLD</sequence>